<evidence type="ECO:0000313" key="2">
    <source>
        <dbReference type="EMBL" id="CAH9144649.1"/>
    </source>
</evidence>
<dbReference type="PANTHER" id="PTHR12161:SF58">
    <property type="entry name" value="REGULATOR OF VPS4 ACTIVITY IN THE MVB PATHWAY PROTEIN"/>
    <property type="match status" value="1"/>
</dbReference>
<dbReference type="PANTHER" id="PTHR12161">
    <property type="entry name" value="IST1 FAMILY MEMBER"/>
    <property type="match status" value="1"/>
</dbReference>
<proteinExistence type="inferred from homology"/>
<evidence type="ECO:0000313" key="3">
    <source>
        <dbReference type="Proteomes" id="UP001152523"/>
    </source>
</evidence>
<dbReference type="InterPro" id="IPR042277">
    <property type="entry name" value="IST1-like"/>
</dbReference>
<dbReference type="AlphaFoldDB" id="A0AAV0GBL3"/>
<protein>
    <submittedName>
        <fullName evidence="2">Uncharacterized protein</fullName>
    </submittedName>
</protein>
<sequence>MIYASTRCGELPELRSLRDLFKHHFGQPFDKTNIELLPGNRVNMQIKKNLSREPIMEDVMLQLTNDIANEYATSLDPQFKVQPCRYLRHRFLLLSDLN</sequence>
<dbReference type="Proteomes" id="UP001152523">
    <property type="component" value="Unassembled WGS sequence"/>
</dbReference>
<reference evidence="2" key="1">
    <citation type="submission" date="2022-07" db="EMBL/GenBank/DDBJ databases">
        <authorList>
            <person name="Macas J."/>
            <person name="Novak P."/>
            <person name="Neumann P."/>
        </authorList>
    </citation>
    <scope>NUCLEOTIDE SEQUENCE</scope>
</reference>
<dbReference type="Pfam" id="PF03398">
    <property type="entry name" value="Ist1"/>
    <property type="match status" value="1"/>
</dbReference>
<name>A0AAV0GBL3_9ASTE</name>
<accession>A0AAV0GBL3</accession>
<evidence type="ECO:0000256" key="1">
    <source>
        <dbReference type="ARBA" id="ARBA00005536"/>
    </source>
</evidence>
<organism evidence="2 3">
    <name type="scientific">Cuscuta epithymum</name>
    <dbReference type="NCBI Taxonomy" id="186058"/>
    <lineage>
        <taxon>Eukaryota</taxon>
        <taxon>Viridiplantae</taxon>
        <taxon>Streptophyta</taxon>
        <taxon>Embryophyta</taxon>
        <taxon>Tracheophyta</taxon>
        <taxon>Spermatophyta</taxon>
        <taxon>Magnoliopsida</taxon>
        <taxon>eudicotyledons</taxon>
        <taxon>Gunneridae</taxon>
        <taxon>Pentapetalae</taxon>
        <taxon>asterids</taxon>
        <taxon>lamiids</taxon>
        <taxon>Solanales</taxon>
        <taxon>Convolvulaceae</taxon>
        <taxon>Cuscuteae</taxon>
        <taxon>Cuscuta</taxon>
        <taxon>Cuscuta subgen. Cuscuta</taxon>
    </lineage>
</organism>
<comment type="caution">
    <text evidence="2">The sequence shown here is derived from an EMBL/GenBank/DDBJ whole genome shotgun (WGS) entry which is preliminary data.</text>
</comment>
<dbReference type="EMBL" id="CAMAPF010001069">
    <property type="protein sequence ID" value="CAH9144649.1"/>
    <property type="molecule type" value="Genomic_DNA"/>
</dbReference>
<keyword evidence="3" id="KW-1185">Reference proteome</keyword>
<comment type="similarity">
    <text evidence="1">Belongs to the IST1 family.</text>
</comment>
<gene>
    <name evidence="2" type="ORF">CEPIT_LOCUS41604</name>
</gene>
<dbReference type="GO" id="GO:0015031">
    <property type="term" value="P:protein transport"/>
    <property type="evidence" value="ECO:0007669"/>
    <property type="project" value="InterPro"/>
</dbReference>
<dbReference type="InterPro" id="IPR005061">
    <property type="entry name" value="Ist1"/>
</dbReference>
<dbReference type="Gene3D" id="1.20.1260.60">
    <property type="entry name" value="Vacuolar protein sorting-associated protein Ist1"/>
    <property type="match status" value="1"/>
</dbReference>